<feature type="compositionally biased region" description="Basic and acidic residues" evidence="1">
    <location>
        <begin position="404"/>
        <end position="414"/>
    </location>
</feature>
<gene>
    <name evidence="2" type="ORF">M747DRAFT_319334</name>
</gene>
<protein>
    <submittedName>
        <fullName evidence="2">Uncharacterized protein</fullName>
    </submittedName>
</protein>
<accession>A0A370BMR8</accession>
<feature type="region of interest" description="Disordered" evidence="1">
    <location>
        <begin position="1"/>
        <end position="22"/>
    </location>
</feature>
<feature type="region of interest" description="Disordered" evidence="1">
    <location>
        <begin position="404"/>
        <end position="472"/>
    </location>
</feature>
<feature type="region of interest" description="Disordered" evidence="1">
    <location>
        <begin position="345"/>
        <end position="386"/>
    </location>
</feature>
<feature type="region of interest" description="Disordered" evidence="1">
    <location>
        <begin position="496"/>
        <end position="515"/>
    </location>
</feature>
<evidence type="ECO:0000256" key="1">
    <source>
        <dbReference type="SAM" id="MobiDB-lite"/>
    </source>
</evidence>
<dbReference type="Proteomes" id="UP000253845">
    <property type="component" value="Unassembled WGS sequence"/>
</dbReference>
<evidence type="ECO:0000313" key="3">
    <source>
        <dbReference type="Proteomes" id="UP000253845"/>
    </source>
</evidence>
<reference evidence="2 3" key="1">
    <citation type="submission" date="2018-07" db="EMBL/GenBank/DDBJ databases">
        <title>Section-level genome sequencing of Aspergillus section Nigri to investigate inter- and intra-species variation.</title>
        <authorList>
            <consortium name="DOE Joint Genome Institute"/>
            <person name="Vesth T.C."/>
            <person name="Nybo J.L."/>
            <person name="Theobald S."/>
            <person name="Frisvad J.C."/>
            <person name="Larsen T.O."/>
            <person name="Nielsen K.F."/>
            <person name="Hoof J.B."/>
            <person name="Brandl J."/>
            <person name="Salamov A."/>
            <person name="Riley R."/>
            <person name="Gladden J.M."/>
            <person name="Phatale P."/>
            <person name="Nielsen M.T."/>
            <person name="Lyhne E.K."/>
            <person name="Kogle M.E."/>
            <person name="Strasser K."/>
            <person name="McDonnell E."/>
            <person name="Barry K."/>
            <person name="Clum A."/>
            <person name="Chen C."/>
            <person name="Nolan M."/>
            <person name="Sandor L."/>
            <person name="Kuo A."/>
            <person name="Lipzen A."/>
            <person name="Hainaut M."/>
            <person name="Drula E."/>
            <person name="Tsang A."/>
            <person name="Magnuson J.K."/>
            <person name="Henrissat B."/>
            <person name="Wiebenga A."/>
            <person name="Simmons B.A."/>
            <person name="Makela M.R."/>
            <person name="De vries R.P."/>
            <person name="Grigoriev I.V."/>
            <person name="Mortensen U.H."/>
            <person name="Baker S.E."/>
            <person name="Andersen M.R."/>
        </authorList>
    </citation>
    <scope>NUCLEOTIDE SEQUENCE [LARGE SCALE GENOMIC DNA]</scope>
    <source>
        <strain evidence="2 3">ATCC 13496</strain>
    </source>
</reference>
<organism evidence="2 3">
    <name type="scientific">Aspergillus niger ATCC 13496</name>
    <dbReference type="NCBI Taxonomy" id="1353008"/>
    <lineage>
        <taxon>Eukaryota</taxon>
        <taxon>Fungi</taxon>
        <taxon>Dikarya</taxon>
        <taxon>Ascomycota</taxon>
        <taxon>Pezizomycotina</taxon>
        <taxon>Eurotiomycetes</taxon>
        <taxon>Eurotiomycetidae</taxon>
        <taxon>Eurotiales</taxon>
        <taxon>Aspergillaceae</taxon>
        <taxon>Aspergillus</taxon>
        <taxon>Aspergillus subgen. Circumdati</taxon>
    </lineage>
</organism>
<sequence length="645" mass="72647">MASPAEREGRLAVPADARPGDGIKLAKERRAGQFSRHPISQLQGPFEESIQEATGIGKGRWVADLDAQSRRKNLLESPKYERLCGRKWRQRADERYHPLWKLIAQMSFGVHLLVEKLAKSDVEVLKILQVHVDEMDGFLKRTSEDFLIIQIDVRTRSKYLSLPLENLMIFDEMLEERSFRGSMIEYNDRIEHAVDRFATAIEDSLKDIQKGREAVGALWTYLQQSAEKRSPLPVRLLAVYHAMLANAEGWNIALSNLRRKGVALQSALLQLGLATTELQRRVGVASRKAVVSYMRSTNGLSRKKSLRQRFMERGSFVSAPALTPNKPLPRAPDCPATATFYRSTDRNRLTQKSVPNLRAARENDERNAHTKLPDRAKSVNGTADGLDSEGFVLKLRRLSRSKLRTKELTSEHPEPLPVRPSTAPSRESKARSIYLEPLKSLHKSKREPSQKAHTSLVPAQTGRPVAPQPSARRETMRNQLLQYFKSDKVVDAWEHETQKERNNAENSSQAKKAGPWSEFCAESSINDDGCLQIKSDMVGSDLNNDMAWLHQDLGAMNTYFLKPKRDVGPRIHVLSVQFSLAQDDNEVQNQDTDAELDDTAGETQSVITALPSIPAAPVNTEEVHPHALYPAYSLEHHSEPAKVFT</sequence>
<feature type="compositionally biased region" description="Basic and acidic residues" evidence="1">
    <location>
        <begin position="1"/>
        <end position="10"/>
    </location>
</feature>
<dbReference type="AlphaFoldDB" id="A0A370BMR8"/>
<feature type="compositionally biased region" description="Basic and acidic residues" evidence="1">
    <location>
        <begin position="359"/>
        <end position="377"/>
    </location>
</feature>
<dbReference type="EMBL" id="KZ851962">
    <property type="protein sequence ID" value="RDH14642.1"/>
    <property type="molecule type" value="Genomic_DNA"/>
</dbReference>
<name>A0A370BMR8_ASPNG</name>
<dbReference type="VEuPathDB" id="FungiDB:M747DRAFT_319334"/>
<evidence type="ECO:0000313" key="2">
    <source>
        <dbReference type="EMBL" id="RDH14642.1"/>
    </source>
</evidence>
<proteinExistence type="predicted"/>